<reference evidence="2" key="1">
    <citation type="submission" date="2015-01" db="EMBL/GenBank/DDBJ databases">
        <authorList>
            <person name="Aksoy S."/>
            <person name="Warren W."/>
            <person name="Wilson R.K."/>
        </authorList>
    </citation>
    <scope>NUCLEOTIDE SEQUENCE [LARGE SCALE GENOMIC DNA]</scope>
    <source>
        <strain evidence="2">IAEA</strain>
    </source>
</reference>
<accession>A0A1B0BAI6</accession>
<dbReference type="AlphaFoldDB" id="A0A1B0BAI6"/>
<reference evidence="1" key="2">
    <citation type="submission" date="2020-05" db="UniProtKB">
        <authorList>
            <consortium name="EnsemblMetazoa"/>
        </authorList>
    </citation>
    <scope>IDENTIFICATION</scope>
    <source>
        <strain evidence="1">IAEA</strain>
    </source>
</reference>
<protein>
    <submittedName>
        <fullName evidence="1">Uncharacterized protein</fullName>
    </submittedName>
</protein>
<dbReference type="EMBL" id="JXJN01011011">
    <property type="status" value="NOT_ANNOTATED_CDS"/>
    <property type="molecule type" value="Genomic_DNA"/>
</dbReference>
<evidence type="ECO:0000313" key="1">
    <source>
        <dbReference type="EnsemblMetazoa" id="GPPI023970-PA"/>
    </source>
</evidence>
<dbReference type="VEuPathDB" id="VectorBase:GPPI023970"/>
<organism evidence="1 2">
    <name type="scientific">Glossina palpalis gambiensis</name>
    <dbReference type="NCBI Taxonomy" id="67801"/>
    <lineage>
        <taxon>Eukaryota</taxon>
        <taxon>Metazoa</taxon>
        <taxon>Ecdysozoa</taxon>
        <taxon>Arthropoda</taxon>
        <taxon>Hexapoda</taxon>
        <taxon>Insecta</taxon>
        <taxon>Pterygota</taxon>
        <taxon>Neoptera</taxon>
        <taxon>Endopterygota</taxon>
        <taxon>Diptera</taxon>
        <taxon>Brachycera</taxon>
        <taxon>Muscomorpha</taxon>
        <taxon>Hippoboscoidea</taxon>
        <taxon>Glossinidae</taxon>
        <taxon>Glossina</taxon>
    </lineage>
</organism>
<dbReference type="Proteomes" id="UP000092460">
    <property type="component" value="Unassembled WGS sequence"/>
</dbReference>
<proteinExistence type="predicted"/>
<evidence type="ECO:0000313" key="2">
    <source>
        <dbReference type="Proteomes" id="UP000092460"/>
    </source>
</evidence>
<keyword evidence="2" id="KW-1185">Reference proteome</keyword>
<dbReference type="EMBL" id="JXJN01011010">
    <property type="status" value="NOT_ANNOTATED_CDS"/>
    <property type="molecule type" value="Genomic_DNA"/>
</dbReference>
<sequence>MEKYYRKQVQLLAIKFNLASATSTTGTAFTCETRERNIVRRLNDGHKALCEYPILCGLWVVPTNGKYKELAYRLSSELNRPVTRREESIRLKVAAIFGFEDSILDGAVPLIEDVLGAITKDGYLDSEEPHGRCFRKLYDED</sequence>
<name>A0A1B0BAI6_9MUSC</name>
<dbReference type="EnsemblMetazoa" id="GPPI023970-RA">
    <property type="protein sequence ID" value="GPPI023970-PA"/>
    <property type="gene ID" value="GPPI023970"/>
</dbReference>